<comment type="caution">
    <text evidence="2">The sequence shown here is derived from an EMBL/GenBank/DDBJ whole genome shotgun (WGS) entry which is preliminary data.</text>
</comment>
<proteinExistence type="predicted"/>
<accession>A0A1C2DD53</accession>
<evidence type="ECO:0000313" key="2">
    <source>
        <dbReference type="EMBL" id="OCX12694.1"/>
    </source>
</evidence>
<gene>
    <name evidence="2" type="ORF">QV13_24155</name>
</gene>
<feature type="transmembrane region" description="Helical" evidence="1">
    <location>
        <begin position="39"/>
        <end position="57"/>
    </location>
</feature>
<protein>
    <submittedName>
        <fullName evidence="2">Uncharacterized protein</fullName>
    </submittedName>
</protein>
<feature type="transmembrane region" description="Helical" evidence="1">
    <location>
        <begin position="12"/>
        <end position="33"/>
    </location>
</feature>
<dbReference type="STRING" id="1566387.QV13_24155"/>
<keyword evidence="1" id="KW-1133">Transmembrane helix</keyword>
<keyword evidence="3" id="KW-1185">Reference proteome</keyword>
<keyword evidence="1" id="KW-0472">Membrane</keyword>
<reference evidence="2 3" key="1">
    <citation type="submission" date="2016-08" db="EMBL/GenBank/DDBJ databases">
        <title>Whole genome sequence of Mesorhizobium sp. strain UASWS1009 isolated from industrial sewage.</title>
        <authorList>
            <person name="Crovadore J."/>
            <person name="Calmin G."/>
            <person name="Chablais R."/>
            <person name="Cochard B."/>
            <person name="Lefort F."/>
        </authorList>
    </citation>
    <scope>NUCLEOTIDE SEQUENCE [LARGE SCALE GENOMIC DNA]</scope>
    <source>
        <strain evidence="2 3">UASWS1009</strain>
    </source>
</reference>
<dbReference type="EMBL" id="MDEO01000036">
    <property type="protein sequence ID" value="OCX12694.1"/>
    <property type="molecule type" value="Genomic_DNA"/>
</dbReference>
<sequence>MRRAGVVAARAVPSLFRDSIGLVGAGAFVFGVWQIHVPSAWIAGGMMLMVVAFRLAASSAGDR</sequence>
<name>A0A1C2DD53_9HYPH</name>
<organism evidence="2 3">
    <name type="scientific">Mesorhizobium hungaricum</name>
    <dbReference type="NCBI Taxonomy" id="1566387"/>
    <lineage>
        <taxon>Bacteria</taxon>
        <taxon>Pseudomonadati</taxon>
        <taxon>Pseudomonadota</taxon>
        <taxon>Alphaproteobacteria</taxon>
        <taxon>Hyphomicrobiales</taxon>
        <taxon>Phyllobacteriaceae</taxon>
        <taxon>Mesorhizobium</taxon>
    </lineage>
</organism>
<dbReference type="Proteomes" id="UP000094412">
    <property type="component" value="Unassembled WGS sequence"/>
</dbReference>
<evidence type="ECO:0000256" key="1">
    <source>
        <dbReference type="SAM" id="Phobius"/>
    </source>
</evidence>
<keyword evidence="1" id="KW-0812">Transmembrane</keyword>
<evidence type="ECO:0000313" key="3">
    <source>
        <dbReference type="Proteomes" id="UP000094412"/>
    </source>
</evidence>
<dbReference type="AlphaFoldDB" id="A0A1C2DD53"/>